<evidence type="ECO:0000313" key="2">
    <source>
        <dbReference type="EMBL" id="QJA83631.1"/>
    </source>
</evidence>
<protein>
    <recommendedName>
        <fullName evidence="3">DUF4177 domain-containing protein</fullName>
    </recommendedName>
</protein>
<gene>
    <name evidence="2" type="ORF">MM415A00270_0039</name>
    <name evidence="1" type="ORF">MM415B00672_0024</name>
</gene>
<evidence type="ECO:0000313" key="1">
    <source>
        <dbReference type="EMBL" id="QJA63006.1"/>
    </source>
</evidence>
<sequence length="55" mass="6555">MKKFEYTTRSYAGYVNYGYDLLSKMGEDGWELVAVDPDNQIMFFKREIPISYDKM</sequence>
<accession>A0A6M3IZ89</accession>
<dbReference type="AlphaFoldDB" id="A0A6M3IZ89"/>
<dbReference type="EMBL" id="MT142514">
    <property type="protein sequence ID" value="QJA83631.1"/>
    <property type="molecule type" value="Genomic_DNA"/>
</dbReference>
<name>A0A6M3IZ89_9ZZZZ</name>
<proteinExistence type="predicted"/>
<reference evidence="1" key="1">
    <citation type="submission" date="2020-03" db="EMBL/GenBank/DDBJ databases">
        <title>The deep terrestrial virosphere.</title>
        <authorList>
            <person name="Holmfeldt K."/>
            <person name="Nilsson E."/>
            <person name="Simone D."/>
            <person name="Lopez-Fernandez M."/>
            <person name="Wu X."/>
            <person name="de Brujin I."/>
            <person name="Lundin D."/>
            <person name="Andersson A."/>
            <person name="Bertilsson S."/>
            <person name="Dopson M."/>
        </authorList>
    </citation>
    <scope>NUCLEOTIDE SEQUENCE</scope>
    <source>
        <strain evidence="2">MM415A00270</strain>
        <strain evidence="1">MM415B00672</strain>
    </source>
</reference>
<dbReference type="EMBL" id="MT141487">
    <property type="protein sequence ID" value="QJA63006.1"/>
    <property type="molecule type" value="Genomic_DNA"/>
</dbReference>
<organism evidence="1">
    <name type="scientific">viral metagenome</name>
    <dbReference type="NCBI Taxonomy" id="1070528"/>
    <lineage>
        <taxon>unclassified sequences</taxon>
        <taxon>metagenomes</taxon>
        <taxon>organismal metagenomes</taxon>
    </lineage>
</organism>
<evidence type="ECO:0008006" key="3">
    <source>
        <dbReference type="Google" id="ProtNLM"/>
    </source>
</evidence>